<evidence type="ECO:0000256" key="1">
    <source>
        <dbReference type="SAM" id="MobiDB-lite"/>
    </source>
</evidence>
<evidence type="ECO:0000313" key="2">
    <source>
        <dbReference type="EMBL" id="VDD81774.1"/>
    </source>
</evidence>
<proteinExistence type="predicted"/>
<dbReference type="WBParaSite" id="MCOS_0000777601-mRNA-1">
    <property type="protein sequence ID" value="MCOS_0000777601-mRNA-1"/>
    <property type="gene ID" value="MCOS_0000777601"/>
</dbReference>
<sequence length="249" mass="27515">MCVQTVRLFYCAIRYLTGHTQTLLETGGEPAASKPPGPQRQASFLHLRSRTQQVLIGYASTVFAALLREAFSIFNLELPSTAGISGMDFWDHSNKGMASTSTSSTWKVAASKPGLEEPKKCEIAPCRSQSCFQISENSNQVFDESGMHTSWNASQGYLQNPSFLDDYVYKTSQQSYVGLSASALYQPTGDFGAVVAWRPPDSPAPAPLRCYERYSGGCISEEYNSTPPTVFNQQSQQQQHPQMALHWTE</sequence>
<reference evidence="4" key="1">
    <citation type="submission" date="2017-02" db="UniProtKB">
        <authorList>
            <consortium name="WormBaseParasite"/>
        </authorList>
    </citation>
    <scope>IDENTIFICATION</scope>
</reference>
<reference evidence="2 3" key="2">
    <citation type="submission" date="2018-10" db="EMBL/GenBank/DDBJ databases">
        <authorList>
            <consortium name="Pathogen Informatics"/>
        </authorList>
    </citation>
    <scope>NUCLEOTIDE SEQUENCE [LARGE SCALE GENOMIC DNA]</scope>
</reference>
<organism evidence="4">
    <name type="scientific">Mesocestoides corti</name>
    <name type="common">Flatworm</name>
    <dbReference type="NCBI Taxonomy" id="53468"/>
    <lineage>
        <taxon>Eukaryota</taxon>
        <taxon>Metazoa</taxon>
        <taxon>Spiralia</taxon>
        <taxon>Lophotrochozoa</taxon>
        <taxon>Platyhelminthes</taxon>
        <taxon>Cestoda</taxon>
        <taxon>Eucestoda</taxon>
        <taxon>Cyclophyllidea</taxon>
        <taxon>Mesocestoididae</taxon>
        <taxon>Mesocestoides</taxon>
    </lineage>
</organism>
<keyword evidence="3" id="KW-1185">Reference proteome</keyword>
<evidence type="ECO:0000313" key="4">
    <source>
        <dbReference type="WBParaSite" id="MCOS_0000777601-mRNA-1"/>
    </source>
</evidence>
<feature type="region of interest" description="Disordered" evidence="1">
    <location>
        <begin position="230"/>
        <end position="249"/>
    </location>
</feature>
<protein>
    <submittedName>
        <fullName evidence="4">Homeobox domain-containing protein</fullName>
    </submittedName>
</protein>
<name>A0A0R3UJS1_MESCO</name>
<dbReference type="AlphaFoldDB" id="A0A0R3UJS1"/>
<dbReference type="STRING" id="53468.A0A0R3UJS1"/>
<gene>
    <name evidence="2" type="ORF">MCOS_LOCUS7777</name>
</gene>
<feature type="compositionally biased region" description="Low complexity" evidence="1">
    <location>
        <begin position="233"/>
        <end position="242"/>
    </location>
</feature>
<accession>A0A0R3UJS1</accession>
<dbReference type="Proteomes" id="UP000267029">
    <property type="component" value="Unassembled WGS sequence"/>
</dbReference>
<dbReference type="EMBL" id="UXSR01005407">
    <property type="protein sequence ID" value="VDD81774.1"/>
    <property type="molecule type" value="Genomic_DNA"/>
</dbReference>
<evidence type="ECO:0000313" key="3">
    <source>
        <dbReference type="Proteomes" id="UP000267029"/>
    </source>
</evidence>